<comment type="cofactor">
    <cofactor evidence="3">
        <name>Mn(2+)</name>
        <dbReference type="ChEBI" id="CHEBI:29035"/>
    </cofactor>
    <cofactor evidence="3">
        <name>Co(2+)</name>
        <dbReference type="ChEBI" id="CHEBI:48828"/>
    </cofactor>
    <cofactor evidence="3">
        <name>Cd(2+)</name>
        <dbReference type="ChEBI" id="CHEBI:48775"/>
    </cofactor>
    <text evidence="3">Binds 1 divalent cation per subunit. The enzyme is active with manganese, cobalt or cadmium ions.</text>
</comment>
<protein>
    <recommendedName>
        <fullName evidence="4">Phospho-2-dehydro-3-deoxyheptonate aldolase</fullName>
        <ecNumber evidence="4">2.5.1.54</ecNumber>
    </recommendedName>
</protein>
<sequence>MTGSKRDTTAPKPSTAPRGWHPDSWREFPVAQGITYPDPAKLAAAVETLRNMPPLVTSWEIERLKKHLADAQEGRRFILQGGDCAETLADTRPRVISAKLKILMQMSLVLVHGSMKPVVRIGRIAGQYAKPRSQPTERGKLADGREVELPNYFGDLVNRAEFTPEARAADPQLLLAGYQHAALTLNFVRSLTEGGFADLHHPEQWDLAFFENAVLPGTLREEYQRTSRQLSEALRFMEALGEKTIDDLTRVEFYTSHEGLNLEYESAQTRTVPRRDQWYDLTTHLPWIGERTRQLDGAHVEFFRGIANPVGVKISASAKPDEVLRLIETLSPDDEPGKIVLITRMGVRRAADALPGLLSAIKASGRRVLWICDPMHGNTQTTSSGRKTRDFGDILREIEITMDAHAAAGTVMGGVHFELTGEDVTECVGGAAGITEGDLEMNYATACDPRLNYRQALEMAFSIARKLRNR</sequence>
<evidence type="ECO:0000256" key="4">
    <source>
        <dbReference type="RuleBase" id="RU363071"/>
    </source>
</evidence>
<feature type="region of interest" description="Disordered" evidence="5">
    <location>
        <begin position="1"/>
        <end position="23"/>
    </location>
</feature>
<keyword evidence="3" id="KW-0104">Cadmium</keyword>
<comment type="catalytic activity">
    <reaction evidence="4">
        <text>D-erythrose 4-phosphate + phosphoenolpyruvate + H2O = 7-phospho-2-dehydro-3-deoxy-D-arabino-heptonate + phosphate</text>
        <dbReference type="Rhea" id="RHEA:14717"/>
        <dbReference type="ChEBI" id="CHEBI:15377"/>
        <dbReference type="ChEBI" id="CHEBI:16897"/>
        <dbReference type="ChEBI" id="CHEBI:43474"/>
        <dbReference type="ChEBI" id="CHEBI:58394"/>
        <dbReference type="ChEBI" id="CHEBI:58702"/>
        <dbReference type="EC" id="2.5.1.54"/>
    </reaction>
</comment>
<keyword evidence="3" id="KW-0170">Cobalt</keyword>
<evidence type="ECO:0000313" key="7">
    <source>
        <dbReference type="Proteomes" id="UP000034883"/>
    </source>
</evidence>
<feature type="binding site" evidence="3">
    <location>
        <position position="376"/>
    </location>
    <ligand>
        <name>Mn(2+)</name>
        <dbReference type="ChEBI" id="CHEBI:29035"/>
    </ligand>
</feature>
<keyword evidence="7" id="KW-1185">Reference proteome</keyword>
<organism evidence="6 7">
    <name type="scientific">Sandaracinus amylolyticus</name>
    <dbReference type="NCBI Taxonomy" id="927083"/>
    <lineage>
        <taxon>Bacteria</taxon>
        <taxon>Pseudomonadati</taxon>
        <taxon>Myxococcota</taxon>
        <taxon>Polyangia</taxon>
        <taxon>Polyangiales</taxon>
        <taxon>Sandaracinaceae</taxon>
        <taxon>Sandaracinus</taxon>
    </lineage>
</organism>
<dbReference type="EC" id="2.5.1.54" evidence="4"/>
<feature type="binding site" evidence="3">
    <location>
        <position position="123"/>
    </location>
    <ligand>
        <name>phosphoenolpyruvate</name>
        <dbReference type="ChEBI" id="CHEBI:58702"/>
    </ligand>
</feature>
<accession>A0A0F6SFS7</accession>
<evidence type="ECO:0000313" key="6">
    <source>
        <dbReference type="EMBL" id="AKF07464.1"/>
    </source>
</evidence>
<keyword evidence="4" id="KW-0057">Aromatic amino acid biosynthesis</keyword>
<evidence type="ECO:0000256" key="5">
    <source>
        <dbReference type="SAM" id="MobiDB-lite"/>
    </source>
</evidence>
<keyword evidence="2 4" id="KW-0808">Transferase</keyword>
<dbReference type="Gene3D" id="3.20.20.70">
    <property type="entry name" value="Aldolase class I"/>
    <property type="match status" value="2"/>
</dbReference>
<dbReference type="InterPro" id="IPR013785">
    <property type="entry name" value="Aldolase_TIM"/>
</dbReference>
<dbReference type="SUPFAM" id="SSF51569">
    <property type="entry name" value="Aldolase"/>
    <property type="match status" value="1"/>
</dbReference>
<feature type="binding site" evidence="3">
    <location>
        <position position="448"/>
    </location>
    <ligand>
        <name>Mn(2+)</name>
        <dbReference type="ChEBI" id="CHEBI:29035"/>
    </ligand>
</feature>
<feature type="binding site" evidence="3">
    <location>
        <position position="313"/>
    </location>
    <ligand>
        <name>phosphoenolpyruvate</name>
        <dbReference type="ChEBI" id="CHEBI:58702"/>
    </ligand>
</feature>
<dbReference type="Proteomes" id="UP000034883">
    <property type="component" value="Chromosome"/>
</dbReference>
<name>A0A0F6SFS7_9BACT</name>
<dbReference type="KEGG" id="samy:DB32_004613"/>
<proteinExistence type="inferred from homology"/>
<dbReference type="AlphaFoldDB" id="A0A0F6SFS7"/>
<dbReference type="EMBL" id="CP011125">
    <property type="protein sequence ID" value="AKF07464.1"/>
    <property type="molecule type" value="Genomic_DNA"/>
</dbReference>
<dbReference type="STRING" id="927083.DB32_004613"/>
<feature type="binding site" evidence="3">
    <location>
        <begin position="290"/>
        <end position="291"/>
    </location>
    <ligand>
        <name>phosphoenolpyruvate</name>
        <dbReference type="ChEBI" id="CHEBI:58702"/>
    </ligand>
</feature>
<comment type="similarity">
    <text evidence="1 4">Belongs to the class-II DAHP synthase family.</text>
</comment>
<dbReference type="GO" id="GO:0009073">
    <property type="term" value="P:aromatic amino acid family biosynthetic process"/>
    <property type="evidence" value="ECO:0007669"/>
    <property type="project" value="UniProtKB-KW"/>
</dbReference>
<evidence type="ECO:0000256" key="2">
    <source>
        <dbReference type="ARBA" id="ARBA00022679"/>
    </source>
</evidence>
<feature type="binding site" evidence="3">
    <location>
        <position position="84"/>
    </location>
    <ligand>
        <name>Mn(2+)</name>
        <dbReference type="ChEBI" id="CHEBI:29035"/>
    </ligand>
</feature>
<gene>
    <name evidence="6" type="ORF">DB32_004613</name>
</gene>
<feature type="binding site" evidence="3">
    <location>
        <position position="418"/>
    </location>
    <ligand>
        <name>Mn(2+)</name>
        <dbReference type="ChEBI" id="CHEBI:29035"/>
    </ligand>
</feature>
<keyword evidence="3" id="KW-0464">Manganese</keyword>
<evidence type="ECO:0000256" key="3">
    <source>
        <dbReference type="PIRSR" id="PIRSR602480-1"/>
    </source>
</evidence>
<dbReference type="GO" id="GO:0008652">
    <property type="term" value="P:amino acid biosynthetic process"/>
    <property type="evidence" value="ECO:0007669"/>
    <property type="project" value="UniProtKB-KW"/>
</dbReference>
<reference evidence="6 7" key="1">
    <citation type="submission" date="2015-03" db="EMBL/GenBank/DDBJ databases">
        <title>Genome assembly of Sandaracinus amylolyticus DSM 53668.</title>
        <authorList>
            <person name="Sharma G."/>
            <person name="Subramanian S."/>
        </authorList>
    </citation>
    <scope>NUCLEOTIDE SEQUENCE [LARGE SCALE GENOMIC DNA]</scope>
    <source>
        <strain evidence="6 7">DSM 53668</strain>
    </source>
</reference>
<dbReference type="PANTHER" id="PTHR21337">
    <property type="entry name" value="PHOSPHO-2-DEHYDRO-3-DEOXYHEPTONATE ALDOLASE 1, 2"/>
    <property type="match status" value="1"/>
</dbReference>
<dbReference type="Pfam" id="PF01474">
    <property type="entry name" value="DAHP_synth_2"/>
    <property type="match status" value="1"/>
</dbReference>
<evidence type="ECO:0000256" key="1">
    <source>
        <dbReference type="ARBA" id="ARBA00008911"/>
    </source>
</evidence>
<feature type="binding site" evidence="3">
    <location>
        <position position="344"/>
    </location>
    <ligand>
        <name>phosphoenolpyruvate</name>
        <dbReference type="ChEBI" id="CHEBI:58702"/>
    </ligand>
</feature>
<dbReference type="RefSeq" id="WP_053234719.1">
    <property type="nucleotide sequence ID" value="NZ_CP011125.1"/>
</dbReference>
<dbReference type="PANTHER" id="PTHR21337:SF0">
    <property type="entry name" value="PHOSPHO-2-DEHYDRO-3-DEOXYHEPTONATE ALDOLASE"/>
    <property type="match status" value="1"/>
</dbReference>
<dbReference type="OrthoDB" id="9766852at2"/>
<keyword evidence="4" id="KW-0028">Amino-acid biosynthesis</keyword>
<comment type="pathway">
    <text evidence="4">Metabolic intermediate biosynthesis; chorismate biosynthesis; chorismate from D-erythrose 4-phosphate and phosphoenolpyruvate: step 1/7.</text>
</comment>
<dbReference type="InterPro" id="IPR002480">
    <property type="entry name" value="DAHP_synth_2"/>
</dbReference>
<dbReference type="GO" id="GO:0003849">
    <property type="term" value="F:3-deoxy-7-phosphoheptulonate synthase activity"/>
    <property type="evidence" value="ECO:0007669"/>
    <property type="project" value="UniProtKB-EC"/>
</dbReference>